<sequence>MFKKSEKLPPLPKPPTVDQIVEDLDTFKEEGHEVDKFRENPSDSKNLDRDWWRVFHTFMEDNKQLELTDETIQQLKISLIDANTEILNAKADIFAKIEEQKRKLAKIRECWECNEHAKCIEK</sequence>
<protein>
    <submittedName>
        <fullName evidence="1">CSON000158 protein</fullName>
    </submittedName>
</protein>
<gene>
    <name evidence="1" type="primary">CSON000158</name>
</gene>
<proteinExistence type="predicted"/>
<reference evidence="1" key="1">
    <citation type="submission" date="2018-07" db="EMBL/GenBank/DDBJ databases">
        <authorList>
            <person name="Quirk P.G."/>
            <person name="Krulwich T.A."/>
        </authorList>
    </citation>
    <scope>NUCLEOTIDE SEQUENCE</scope>
</reference>
<evidence type="ECO:0000313" key="1">
    <source>
        <dbReference type="EMBL" id="SSX19997.1"/>
    </source>
</evidence>
<dbReference type="OMA" id="TWWQVFD"/>
<organism evidence="1">
    <name type="scientific">Culicoides sonorensis</name>
    <name type="common">Biting midge</name>
    <dbReference type="NCBI Taxonomy" id="179676"/>
    <lineage>
        <taxon>Eukaryota</taxon>
        <taxon>Metazoa</taxon>
        <taxon>Ecdysozoa</taxon>
        <taxon>Arthropoda</taxon>
        <taxon>Hexapoda</taxon>
        <taxon>Insecta</taxon>
        <taxon>Pterygota</taxon>
        <taxon>Neoptera</taxon>
        <taxon>Endopterygota</taxon>
        <taxon>Diptera</taxon>
        <taxon>Nematocera</taxon>
        <taxon>Chironomoidea</taxon>
        <taxon>Ceratopogonidae</taxon>
        <taxon>Ceratopogoninae</taxon>
        <taxon>Culicoides</taxon>
        <taxon>Monoculicoides</taxon>
    </lineage>
</organism>
<dbReference type="EMBL" id="UFQT01000101">
    <property type="protein sequence ID" value="SSX19997.1"/>
    <property type="molecule type" value="Genomic_DNA"/>
</dbReference>
<dbReference type="InterPro" id="IPR028227">
    <property type="entry name" value="UPF0449"/>
</dbReference>
<dbReference type="AlphaFoldDB" id="A0A336LUG7"/>
<accession>A0A336LUG7</accession>
<name>A0A336LUG7_CULSO</name>
<dbReference type="VEuPathDB" id="VectorBase:CSON000158"/>
<dbReference type="Pfam" id="PF15136">
    <property type="entry name" value="UPF0449"/>
    <property type="match status" value="1"/>
</dbReference>